<proteinExistence type="predicted"/>
<evidence type="ECO:0000313" key="1">
    <source>
        <dbReference type="EMBL" id="MBW93139.1"/>
    </source>
</evidence>
<reference evidence="1" key="1">
    <citation type="submission" date="2018-02" db="EMBL/GenBank/DDBJ databases">
        <title>Rhizophora mucronata_Transcriptome.</title>
        <authorList>
            <person name="Meera S.P."/>
            <person name="Sreeshan A."/>
            <person name="Augustine A."/>
        </authorList>
    </citation>
    <scope>NUCLEOTIDE SEQUENCE</scope>
    <source>
        <tissue evidence="1">Leaf</tissue>
    </source>
</reference>
<name>A0A2P2JI47_RHIMU</name>
<organism evidence="1">
    <name type="scientific">Rhizophora mucronata</name>
    <name type="common">Asiatic mangrove</name>
    <dbReference type="NCBI Taxonomy" id="61149"/>
    <lineage>
        <taxon>Eukaryota</taxon>
        <taxon>Viridiplantae</taxon>
        <taxon>Streptophyta</taxon>
        <taxon>Embryophyta</taxon>
        <taxon>Tracheophyta</taxon>
        <taxon>Spermatophyta</taxon>
        <taxon>Magnoliopsida</taxon>
        <taxon>eudicotyledons</taxon>
        <taxon>Gunneridae</taxon>
        <taxon>Pentapetalae</taxon>
        <taxon>rosids</taxon>
        <taxon>fabids</taxon>
        <taxon>Malpighiales</taxon>
        <taxon>Rhizophoraceae</taxon>
        <taxon>Rhizophora</taxon>
    </lineage>
</organism>
<sequence length="55" mass="6506">MHFLIETPQAFLQELDECDFDEGGIVYYDKVSAFSLFFHFTFTWGCLQLQFVPSF</sequence>
<dbReference type="AlphaFoldDB" id="A0A2P2JI47"/>
<dbReference type="EMBL" id="GGEC01012656">
    <property type="protein sequence ID" value="MBW93139.1"/>
    <property type="molecule type" value="Transcribed_RNA"/>
</dbReference>
<protein>
    <submittedName>
        <fullName evidence="1">Uncharacterized protein</fullName>
    </submittedName>
</protein>
<accession>A0A2P2JI47</accession>